<dbReference type="Proteomes" id="UP000035763">
    <property type="component" value="Unassembled WGS sequence"/>
</dbReference>
<comment type="caution">
    <text evidence="1">The sequence shown here is derived from an EMBL/GenBank/DDBJ whole genome shotgun (WGS) entry which is preliminary data.</text>
</comment>
<reference evidence="1 2" key="1">
    <citation type="journal article" date="2013" name="ISME J.">
        <title>A metabolic model for members of the genus Tetrasphaera involved in enhanced biological phosphorus removal.</title>
        <authorList>
            <person name="Kristiansen R."/>
            <person name="Nguyen H.T.T."/>
            <person name="Saunders A.M."/>
            <person name="Nielsen J.L."/>
            <person name="Wimmer R."/>
            <person name="Le V.Q."/>
            <person name="McIlroy S.J."/>
            <person name="Petrovski S."/>
            <person name="Seviour R.J."/>
            <person name="Calteau A."/>
            <person name="Nielsen K.L."/>
            <person name="Nielsen P.H."/>
        </authorList>
    </citation>
    <scope>NUCLEOTIDE SEQUENCE [LARGE SCALE GENOMIC DNA]</scope>
    <source>
        <strain evidence="1 2">Ben110</strain>
    </source>
</reference>
<organism evidence="1 2">
    <name type="scientific">Nostocoides australiense Ben110</name>
    <dbReference type="NCBI Taxonomy" id="1193182"/>
    <lineage>
        <taxon>Bacteria</taxon>
        <taxon>Bacillati</taxon>
        <taxon>Actinomycetota</taxon>
        <taxon>Actinomycetes</taxon>
        <taxon>Micrococcales</taxon>
        <taxon>Intrasporangiaceae</taxon>
        <taxon>Nostocoides</taxon>
    </lineage>
</organism>
<name>W6JY44_9MICO</name>
<protein>
    <submittedName>
        <fullName evidence="1">Uncharacterized protein</fullName>
    </submittedName>
</protein>
<keyword evidence="2" id="KW-1185">Reference proteome</keyword>
<proteinExistence type="predicted"/>
<accession>W6JY44</accession>
<sequence length="210" mass="23170">MFSSLLEQAENDFHERGLLQGELHAVLMVGGHTSNGWVAEHNGRRSLFLALEYLSTPPYDDLLVVHEITHVVQAQLSPATGARTYDSSLAVMVEGAATATSRALRPGHTDSAYLWMDEHHVAWFDDCNANAAAIASLLLRHVETPDDDEVVAPLFRNRTALGIPARSGYWVGDLIARRMLQDGYGLHDLLTMGPAEARDRVLAWVTTNDR</sequence>
<gene>
    <name evidence="1" type="ORF">BN11_4460001</name>
</gene>
<evidence type="ECO:0000313" key="2">
    <source>
        <dbReference type="Proteomes" id="UP000035763"/>
    </source>
</evidence>
<dbReference type="EMBL" id="CAJA01000386">
    <property type="protein sequence ID" value="CCH74448.1"/>
    <property type="molecule type" value="Genomic_DNA"/>
</dbReference>
<evidence type="ECO:0000313" key="1">
    <source>
        <dbReference type="EMBL" id="CCH74448.1"/>
    </source>
</evidence>
<dbReference type="AlphaFoldDB" id="W6JY44"/>